<proteinExistence type="inferred from homology"/>
<dbReference type="InterPro" id="IPR015414">
    <property type="entry name" value="TMEM64"/>
</dbReference>
<keyword evidence="5 6" id="KW-0472">Membrane</keyword>
<evidence type="ECO:0000313" key="8">
    <source>
        <dbReference type="EMBL" id="HJE20542.1"/>
    </source>
</evidence>
<feature type="transmembrane region" description="Helical" evidence="6">
    <location>
        <begin position="21"/>
        <end position="49"/>
    </location>
</feature>
<dbReference type="Pfam" id="PF09335">
    <property type="entry name" value="VTT_dom"/>
    <property type="match status" value="1"/>
</dbReference>
<protein>
    <recommendedName>
        <fullName evidence="6">TVP38/TMEM64 family membrane protein</fullName>
    </recommendedName>
</protein>
<feature type="domain" description="VTT" evidence="7">
    <location>
        <begin position="43"/>
        <end position="160"/>
    </location>
</feature>
<feature type="transmembrane region" description="Helical" evidence="6">
    <location>
        <begin position="100"/>
        <end position="120"/>
    </location>
</feature>
<dbReference type="GO" id="GO:0005886">
    <property type="term" value="C:plasma membrane"/>
    <property type="evidence" value="ECO:0007669"/>
    <property type="project" value="UniProtKB-SubCell"/>
</dbReference>
<keyword evidence="2 6" id="KW-1003">Cell membrane</keyword>
<feature type="transmembrane region" description="Helical" evidence="6">
    <location>
        <begin position="55"/>
        <end position="79"/>
    </location>
</feature>
<feature type="transmembrane region" description="Helical" evidence="6">
    <location>
        <begin position="140"/>
        <end position="160"/>
    </location>
</feature>
<sequence>MLDYLRHLVTEEGMTELFQAFEAFGIFSGFFLVLLESFIPILPLFVIVVLNINSFGFILGVLISYAASVSGSYILFIIIRNLFRRRAQQYIRKRRQLRKWLDFLNRNSFMFLFIMLALPFTPTSLMNVLAAIADIKRVAYLYILLGAKLFMILSMAAVGYDVAGFFSSPSRLILSALLLVALYFISKWYQQYVRKKIQG</sequence>
<accession>A0A921DYS6</accession>
<keyword evidence="3 6" id="KW-0812">Transmembrane</keyword>
<evidence type="ECO:0000256" key="6">
    <source>
        <dbReference type="RuleBase" id="RU366058"/>
    </source>
</evidence>
<evidence type="ECO:0000256" key="4">
    <source>
        <dbReference type="ARBA" id="ARBA00022989"/>
    </source>
</evidence>
<feature type="transmembrane region" description="Helical" evidence="6">
    <location>
        <begin position="172"/>
        <end position="189"/>
    </location>
</feature>
<reference evidence="8" key="1">
    <citation type="journal article" date="2021" name="PeerJ">
        <title>Extensive microbial diversity within the chicken gut microbiome revealed by metagenomics and culture.</title>
        <authorList>
            <person name="Gilroy R."/>
            <person name="Ravi A."/>
            <person name="Getino M."/>
            <person name="Pursley I."/>
            <person name="Horton D.L."/>
            <person name="Alikhan N.F."/>
            <person name="Baker D."/>
            <person name="Gharbi K."/>
            <person name="Hall N."/>
            <person name="Watson M."/>
            <person name="Adriaenssens E.M."/>
            <person name="Foster-Nyarko E."/>
            <person name="Jarju S."/>
            <person name="Secka A."/>
            <person name="Antonio M."/>
            <person name="Oren A."/>
            <person name="Chaudhuri R.R."/>
            <person name="La Ragione R."/>
            <person name="Hildebrand F."/>
            <person name="Pallen M.J."/>
        </authorList>
    </citation>
    <scope>NUCLEOTIDE SEQUENCE</scope>
    <source>
        <strain evidence="8">6019</strain>
    </source>
</reference>
<evidence type="ECO:0000256" key="2">
    <source>
        <dbReference type="ARBA" id="ARBA00022475"/>
    </source>
</evidence>
<name>A0A921DYS6_9STAP</name>
<evidence type="ECO:0000313" key="9">
    <source>
        <dbReference type="Proteomes" id="UP000763505"/>
    </source>
</evidence>
<comment type="similarity">
    <text evidence="6">Belongs to the TVP38/TMEM64 family.</text>
</comment>
<dbReference type="Proteomes" id="UP000763505">
    <property type="component" value="Unassembled WGS sequence"/>
</dbReference>
<gene>
    <name evidence="8" type="ORF">K8V35_09335</name>
</gene>
<evidence type="ECO:0000256" key="3">
    <source>
        <dbReference type="ARBA" id="ARBA00022692"/>
    </source>
</evidence>
<dbReference type="EMBL" id="DYYI01000102">
    <property type="protein sequence ID" value="HJE20542.1"/>
    <property type="molecule type" value="Genomic_DNA"/>
</dbReference>
<keyword evidence="4 6" id="KW-1133">Transmembrane helix</keyword>
<reference evidence="8" key="2">
    <citation type="submission" date="2021-09" db="EMBL/GenBank/DDBJ databases">
        <authorList>
            <person name="Gilroy R."/>
        </authorList>
    </citation>
    <scope>NUCLEOTIDE SEQUENCE</scope>
    <source>
        <strain evidence="8">6019</strain>
    </source>
</reference>
<evidence type="ECO:0000259" key="7">
    <source>
        <dbReference type="Pfam" id="PF09335"/>
    </source>
</evidence>
<organism evidence="8 9">
    <name type="scientific">Aliicoccus persicus</name>
    <dbReference type="NCBI Taxonomy" id="930138"/>
    <lineage>
        <taxon>Bacteria</taxon>
        <taxon>Bacillati</taxon>
        <taxon>Bacillota</taxon>
        <taxon>Bacilli</taxon>
        <taxon>Bacillales</taxon>
        <taxon>Staphylococcaceae</taxon>
        <taxon>Aliicoccus</taxon>
    </lineage>
</organism>
<dbReference type="InterPro" id="IPR032816">
    <property type="entry name" value="VTT_dom"/>
</dbReference>
<comment type="caution">
    <text evidence="8">The sequence shown here is derived from an EMBL/GenBank/DDBJ whole genome shotgun (WGS) entry which is preliminary data.</text>
</comment>
<comment type="subcellular location">
    <subcellularLocation>
        <location evidence="1 6">Cell membrane</location>
        <topology evidence="1 6">Multi-pass membrane protein</topology>
    </subcellularLocation>
</comment>
<evidence type="ECO:0000256" key="5">
    <source>
        <dbReference type="ARBA" id="ARBA00023136"/>
    </source>
</evidence>
<dbReference type="AlphaFoldDB" id="A0A921DYS6"/>
<dbReference type="PANTHER" id="PTHR12677:SF55">
    <property type="entry name" value="UNDECAPRENYL PHOSPHATE TRANSPORTER SAOUHSC_00901-RELATED"/>
    <property type="match status" value="1"/>
</dbReference>
<evidence type="ECO:0000256" key="1">
    <source>
        <dbReference type="ARBA" id="ARBA00004651"/>
    </source>
</evidence>
<dbReference type="PANTHER" id="PTHR12677">
    <property type="entry name" value="GOLGI APPARATUS MEMBRANE PROTEIN TVP38-RELATED"/>
    <property type="match status" value="1"/>
</dbReference>